<proteinExistence type="predicted"/>
<dbReference type="PROSITE" id="PS51186">
    <property type="entry name" value="GNAT"/>
    <property type="match status" value="1"/>
</dbReference>
<dbReference type="AlphaFoldDB" id="A0A847J329"/>
<name>A0A847J329_9LACT</name>
<dbReference type="InterPro" id="IPR016181">
    <property type="entry name" value="Acyl_CoA_acyltransferase"/>
</dbReference>
<keyword evidence="1 4" id="KW-0808">Transferase</keyword>
<accession>A0A847J329</accession>
<dbReference type="Proteomes" id="UP000559962">
    <property type="component" value="Unassembled WGS sequence"/>
</dbReference>
<dbReference type="InterPro" id="IPR000182">
    <property type="entry name" value="GNAT_dom"/>
</dbReference>
<organism evidence="4 5">
    <name type="scientific">Pseudolactococcus chungangensis</name>
    <dbReference type="NCBI Taxonomy" id="451457"/>
    <lineage>
        <taxon>Bacteria</taxon>
        <taxon>Bacillati</taxon>
        <taxon>Bacillota</taxon>
        <taxon>Bacilli</taxon>
        <taxon>Lactobacillales</taxon>
        <taxon>Streptococcaceae</taxon>
        <taxon>Pseudolactococcus</taxon>
    </lineage>
</organism>
<dbReference type="CDD" id="cd04301">
    <property type="entry name" value="NAT_SF"/>
    <property type="match status" value="1"/>
</dbReference>
<dbReference type="GO" id="GO:0016747">
    <property type="term" value="F:acyltransferase activity, transferring groups other than amino-acyl groups"/>
    <property type="evidence" value="ECO:0007669"/>
    <property type="project" value="InterPro"/>
</dbReference>
<evidence type="ECO:0000256" key="1">
    <source>
        <dbReference type="ARBA" id="ARBA00022679"/>
    </source>
</evidence>
<comment type="caution">
    <text evidence="4">The sequence shown here is derived from an EMBL/GenBank/DDBJ whole genome shotgun (WGS) entry which is preliminary data.</text>
</comment>
<feature type="domain" description="N-acetyltransferase" evidence="3">
    <location>
        <begin position="8"/>
        <end position="162"/>
    </location>
</feature>
<dbReference type="Pfam" id="PF00583">
    <property type="entry name" value="Acetyltransf_1"/>
    <property type="match status" value="1"/>
</dbReference>
<evidence type="ECO:0000313" key="5">
    <source>
        <dbReference type="Proteomes" id="UP000559962"/>
    </source>
</evidence>
<dbReference type="PANTHER" id="PTHR42919">
    <property type="entry name" value="N-ALPHA-ACETYLTRANSFERASE"/>
    <property type="match status" value="1"/>
</dbReference>
<dbReference type="PANTHER" id="PTHR42919:SF8">
    <property type="entry name" value="N-ALPHA-ACETYLTRANSFERASE 50"/>
    <property type="match status" value="1"/>
</dbReference>
<dbReference type="Gene3D" id="3.40.630.30">
    <property type="match status" value="1"/>
</dbReference>
<evidence type="ECO:0000313" key="4">
    <source>
        <dbReference type="EMBL" id="NLH35777.1"/>
    </source>
</evidence>
<evidence type="ECO:0000259" key="3">
    <source>
        <dbReference type="PROSITE" id="PS51186"/>
    </source>
</evidence>
<keyword evidence="2" id="KW-0012">Acyltransferase</keyword>
<gene>
    <name evidence="4" type="ORF">GX453_07130</name>
</gene>
<dbReference type="SUPFAM" id="SSF55729">
    <property type="entry name" value="Acyl-CoA N-acyltransferases (Nat)"/>
    <property type="match status" value="1"/>
</dbReference>
<dbReference type="InterPro" id="IPR051556">
    <property type="entry name" value="N-term/lysine_N-AcTrnsfr"/>
</dbReference>
<protein>
    <submittedName>
        <fullName evidence="4">GNAT family N-acetyltransferase</fullName>
    </submittedName>
</protein>
<reference evidence="4 5" key="1">
    <citation type="journal article" date="2020" name="Biotechnol. Biofuels">
        <title>New insights from the biogas microbiome by comprehensive genome-resolved metagenomics of nearly 1600 species originating from multiple anaerobic digesters.</title>
        <authorList>
            <person name="Campanaro S."/>
            <person name="Treu L."/>
            <person name="Rodriguez-R L.M."/>
            <person name="Kovalovszki A."/>
            <person name="Ziels R.M."/>
            <person name="Maus I."/>
            <person name="Zhu X."/>
            <person name="Kougias P.G."/>
            <person name="Basile A."/>
            <person name="Luo G."/>
            <person name="Schluter A."/>
            <person name="Konstantinidis K.T."/>
            <person name="Angelidaki I."/>
        </authorList>
    </citation>
    <scope>NUCLEOTIDE SEQUENCE [LARGE SCALE GENOMIC DNA]</scope>
    <source>
        <strain evidence="4">AS27yjCOA_61</strain>
    </source>
</reference>
<dbReference type="EMBL" id="JAAYVO010000096">
    <property type="protein sequence ID" value="NLH35777.1"/>
    <property type="molecule type" value="Genomic_DNA"/>
</dbReference>
<evidence type="ECO:0000256" key="2">
    <source>
        <dbReference type="ARBA" id="ARBA00023315"/>
    </source>
</evidence>
<sequence>MLNYKKVETTETMAILSDLILVIWPEVFTPVIGATQVAYMLDTYQSIDQIKTEINDGVQYELILRDNEPVGYLAYAIEESQLFISKLYFLASSRGQGLSRQVFERFEKIAKSHGKSQLHLHVNRDNTRALTIYQHYGFEIIQVVDTPFGEYFLNDYWMTKKL</sequence>